<sequence length="95" mass="9987">MNSNPGVLPRLECSGVIMAHCSLNFLPQANPCTSSSRVAGTIGMRHHAQVIIFFVEIGVCLLSQAGLELLSSCDPPALASQSVGNAGLSHWDWPA</sequence>
<dbReference type="Ensembl" id="ENSCJAT00000122515.1">
    <property type="protein sequence ID" value="ENSCJAP00000093972.1"/>
    <property type="gene ID" value="ENSCJAG00000075688.1"/>
</dbReference>
<dbReference type="PANTHER" id="PTHR12138:SF162">
    <property type="entry name" value="CHROMOSOME UNDETERMINED SCAFFOLD_275, WHOLE GENOME SHOTGUN SEQUENCE"/>
    <property type="match status" value="1"/>
</dbReference>
<reference evidence="1" key="2">
    <citation type="submission" date="2025-08" db="UniProtKB">
        <authorList>
            <consortium name="Ensembl"/>
        </authorList>
    </citation>
    <scope>IDENTIFICATION</scope>
</reference>
<name>A0A8I3X1U4_CALJA</name>
<proteinExistence type="predicted"/>
<evidence type="ECO:0000313" key="2">
    <source>
        <dbReference type="Proteomes" id="UP000008225"/>
    </source>
</evidence>
<dbReference type="Proteomes" id="UP000008225">
    <property type="component" value="Chromosome 2"/>
</dbReference>
<dbReference type="PANTHER" id="PTHR12138">
    <property type="entry name" value="PRIMATE-EXPANDED PROTEIN FAMILY"/>
    <property type="match status" value="1"/>
</dbReference>
<evidence type="ECO:0000313" key="1">
    <source>
        <dbReference type="Ensembl" id="ENSCJAP00000093972.1"/>
    </source>
</evidence>
<protein>
    <submittedName>
        <fullName evidence="1">Uncharacterized protein</fullName>
    </submittedName>
</protein>
<organism evidence="1 2">
    <name type="scientific">Callithrix jacchus</name>
    <name type="common">White-tufted-ear marmoset</name>
    <name type="synonym">Simia Jacchus</name>
    <dbReference type="NCBI Taxonomy" id="9483"/>
    <lineage>
        <taxon>Eukaryota</taxon>
        <taxon>Metazoa</taxon>
        <taxon>Chordata</taxon>
        <taxon>Craniata</taxon>
        <taxon>Vertebrata</taxon>
        <taxon>Euteleostomi</taxon>
        <taxon>Mammalia</taxon>
        <taxon>Eutheria</taxon>
        <taxon>Euarchontoglires</taxon>
        <taxon>Primates</taxon>
        <taxon>Haplorrhini</taxon>
        <taxon>Platyrrhini</taxon>
        <taxon>Cebidae</taxon>
        <taxon>Callitrichinae</taxon>
        <taxon>Callithrix</taxon>
        <taxon>Callithrix</taxon>
    </lineage>
</organism>
<reference evidence="1" key="3">
    <citation type="submission" date="2025-09" db="UniProtKB">
        <authorList>
            <consortium name="Ensembl"/>
        </authorList>
    </citation>
    <scope>IDENTIFICATION</scope>
</reference>
<dbReference type="PRINTS" id="PR02045">
    <property type="entry name" value="F138DOMAIN"/>
</dbReference>
<reference evidence="1 2" key="1">
    <citation type="submission" date="2009-03" db="EMBL/GenBank/DDBJ databases">
        <authorList>
            <person name="Warren W."/>
            <person name="Ye L."/>
            <person name="Minx P."/>
            <person name="Worley K."/>
            <person name="Gibbs R."/>
            <person name="Wilson R.K."/>
        </authorList>
    </citation>
    <scope>NUCLEOTIDE SEQUENCE [LARGE SCALE GENOMIC DNA]</scope>
</reference>
<dbReference type="GeneTree" id="ENSGT00940000166143"/>
<dbReference type="AlphaFoldDB" id="A0A8I3X1U4"/>
<keyword evidence="2" id="KW-1185">Reference proteome</keyword>
<accession>A0A8I3X1U4</accession>